<dbReference type="NCBIfam" id="TIGR02200">
    <property type="entry name" value="GlrX_actino"/>
    <property type="match status" value="1"/>
</dbReference>
<keyword evidence="3" id="KW-0560">Oxidoreductase</keyword>
<dbReference type="Pfam" id="PF00462">
    <property type="entry name" value="Glutaredoxin"/>
    <property type="match status" value="1"/>
</dbReference>
<feature type="compositionally biased region" description="Basic and acidic residues" evidence="1">
    <location>
        <begin position="74"/>
        <end position="83"/>
    </location>
</feature>
<dbReference type="RefSeq" id="WP_156230299.1">
    <property type="nucleotide sequence ID" value="NZ_CP046455.1"/>
</dbReference>
<dbReference type="GO" id="GO:0016491">
    <property type="term" value="F:oxidoreductase activity"/>
    <property type="evidence" value="ECO:0007669"/>
    <property type="project" value="UniProtKB-KW"/>
</dbReference>
<dbReference type="InterPro" id="IPR036249">
    <property type="entry name" value="Thioredoxin-like_sf"/>
</dbReference>
<dbReference type="Proteomes" id="UP000424462">
    <property type="component" value="Chromosome"/>
</dbReference>
<sequence length="83" mass="9199">MSDPVTIYMTDWCPFCKKLISNLDRTETPYTLINVDEDTEAATWVESVNEGNRVVPTVRYSDGTHATNPPAGDVRGKHAELSA</sequence>
<keyword evidence="4" id="KW-1185">Reference proteome</keyword>
<reference evidence="3 4" key="1">
    <citation type="submission" date="2019-11" db="EMBL/GenBank/DDBJ databases">
        <title>Complete genome sequence of Corynebacterium kalinowskii 1959, a novel Corynebacterium species isolated from soil of a small paddock in Vilsendorf, Germany.</title>
        <authorList>
            <person name="Schaffert L."/>
            <person name="Ruwe M."/>
            <person name="Milse J."/>
            <person name="Hanuschka K."/>
            <person name="Ortseifen V."/>
            <person name="Droste J."/>
            <person name="Brandt D."/>
            <person name="Schlueter L."/>
            <person name="Kutter Y."/>
            <person name="Vinke S."/>
            <person name="Viehoefer P."/>
            <person name="Jacob L."/>
            <person name="Luebke N.-C."/>
            <person name="Schulte-Berndt E."/>
            <person name="Hain C."/>
            <person name="Linder M."/>
            <person name="Schmidt P."/>
            <person name="Wollenschlaeger L."/>
            <person name="Luttermann T."/>
            <person name="Thieme E."/>
            <person name="Hassa J."/>
            <person name="Haak M."/>
            <person name="Wittchen M."/>
            <person name="Mentz A."/>
            <person name="Persicke M."/>
            <person name="Busche T."/>
            <person name="Ruckert C."/>
        </authorList>
    </citation>
    <scope>NUCLEOTIDE SEQUENCE [LARGE SCALE GENOMIC DNA]</scope>
    <source>
        <strain evidence="3 4">2039</strain>
    </source>
</reference>
<dbReference type="EMBL" id="CP046455">
    <property type="protein sequence ID" value="QGU06719.1"/>
    <property type="molecule type" value="Genomic_DNA"/>
</dbReference>
<evidence type="ECO:0000256" key="1">
    <source>
        <dbReference type="SAM" id="MobiDB-lite"/>
    </source>
</evidence>
<dbReference type="AlphaFoldDB" id="A0A6B8VUD5"/>
<dbReference type="CDD" id="cd02976">
    <property type="entry name" value="NrdH"/>
    <property type="match status" value="1"/>
</dbReference>
<dbReference type="EC" id="1.20.4.3" evidence="3"/>
<organism evidence="3 4">
    <name type="scientific">Corynebacterium occultum</name>
    <dbReference type="NCBI Taxonomy" id="2675219"/>
    <lineage>
        <taxon>Bacteria</taxon>
        <taxon>Bacillati</taxon>
        <taxon>Actinomycetota</taxon>
        <taxon>Actinomycetes</taxon>
        <taxon>Mycobacteriales</taxon>
        <taxon>Corynebacteriaceae</taxon>
        <taxon>Corynebacterium</taxon>
    </lineage>
</organism>
<protein>
    <submittedName>
        <fullName evidence="3">Mycoredoxin 1</fullName>
        <ecNumber evidence="3">1.20.4.3</ecNumber>
    </submittedName>
</protein>
<dbReference type="SUPFAM" id="SSF52833">
    <property type="entry name" value="Thioredoxin-like"/>
    <property type="match status" value="1"/>
</dbReference>
<accession>A0A6B8VUD5</accession>
<dbReference type="KEGG" id="cok:COCCU_03855"/>
<dbReference type="InterPro" id="IPR002109">
    <property type="entry name" value="Glutaredoxin"/>
</dbReference>
<feature type="domain" description="Glutaredoxin" evidence="2">
    <location>
        <begin position="5"/>
        <end position="64"/>
    </location>
</feature>
<dbReference type="InterPro" id="IPR011915">
    <property type="entry name" value="GlrX_actino"/>
</dbReference>
<evidence type="ECO:0000313" key="3">
    <source>
        <dbReference type="EMBL" id="QGU06719.1"/>
    </source>
</evidence>
<feature type="region of interest" description="Disordered" evidence="1">
    <location>
        <begin position="60"/>
        <end position="83"/>
    </location>
</feature>
<gene>
    <name evidence="3" type="primary">mrx1</name>
    <name evidence="3" type="ORF">COCCU_03855</name>
</gene>
<evidence type="ECO:0000313" key="4">
    <source>
        <dbReference type="Proteomes" id="UP000424462"/>
    </source>
</evidence>
<dbReference type="PROSITE" id="PS51354">
    <property type="entry name" value="GLUTAREDOXIN_2"/>
    <property type="match status" value="1"/>
</dbReference>
<proteinExistence type="predicted"/>
<name>A0A6B8VUD5_9CORY</name>
<dbReference type="Gene3D" id="3.40.30.10">
    <property type="entry name" value="Glutaredoxin"/>
    <property type="match status" value="1"/>
</dbReference>
<evidence type="ECO:0000259" key="2">
    <source>
        <dbReference type="Pfam" id="PF00462"/>
    </source>
</evidence>